<gene>
    <name evidence="2" type="ORF">NLJ89_g3883</name>
</gene>
<dbReference type="Proteomes" id="UP001148786">
    <property type="component" value="Unassembled WGS sequence"/>
</dbReference>
<name>A0A9W8K4X2_9AGAR</name>
<dbReference type="Pfam" id="PF01636">
    <property type="entry name" value="APH"/>
    <property type="match status" value="1"/>
</dbReference>
<dbReference type="PANTHER" id="PTHR21310">
    <property type="entry name" value="AMINOGLYCOSIDE PHOSPHOTRANSFERASE-RELATED-RELATED"/>
    <property type="match status" value="1"/>
</dbReference>
<dbReference type="Gene3D" id="3.90.1200.10">
    <property type="match status" value="1"/>
</dbReference>
<dbReference type="OrthoDB" id="5404599at2759"/>
<dbReference type="InterPro" id="IPR051678">
    <property type="entry name" value="AGP_Transferase"/>
</dbReference>
<evidence type="ECO:0000259" key="1">
    <source>
        <dbReference type="Pfam" id="PF01636"/>
    </source>
</evidence>
<dbReference type="InterPro" id="IPR011009">
    <property type="entry name" value="Kinase-like_dom_sf"/>
</dbReference>
<keyword evidence="3" id="KW-1185">Reference proteome</keyword>
<proteinExistence type="predicted"/>
<dbReference type="GO" id="GO:0004672">
    <property type="term" value="F:protein kinase activity"/>
    <property type="evidence" value="ECO:0007669"/>
    <property type="project" value="InterPro"/>
</dbReference>
<feature type="domain" description="Aminoglycoside phosphotransferase" evidence="1">
    <location>
        <begin position="69"/>
        <end position="266"/>
    </location>
</feature>
<evidence type="ECO:0000313" key="2">
    <source>
        <dbReference type="EMBL" id="KAJ3511808.1"/>
    </source>
</evidence>
<dbReference type="EMBL" id="JANKHO010000303">
    <property type="protein sequence ID" value="KAJ3511808.1"/>
    <property type="molecule type" value="Genomic_DNA"/>
</dbReference>
<dbReference type="AlphaFoldDB" id="A0A9W8K4X2"/>
<comment type="caution">
    <text evidence="2">The sequence shown here is derived from an EMBL/GenBank/DDBJ whole genome shotgun (WGS) entry which is preliminary data.</text>
</comment>
<dbReference type="SUPFAM" id="SSF56112">
    <property type="entry name" value="Protein kinase-like (PK-like)"/>
    <property type="match status" value="1"/>
</dbReference>
<dbReference type="PANTHER" id="PTHR21310:SF15">
    <property type="entry name" value="AMINOGLYCOSIDE PHOSPHOTRANSFERASE DOMAIN-CONTAINING PROTEIN"/>
    <property type="match status" value="1"/>
</dbReference>
<evidence type="ECO:0000313" key="3">
    <source>
        <dbReference type="Proteomes" id="UP001148786"/>
    </source>
</evidence>
<dbReference type="CDD" id="cd05120">
    <property type="entry name" value="APH_ChoK_like"/>
    <property type="match status" value="1"/>
</dbReference>
<accession>A0A9W8K4X2</accession>
<organism evidence="2 3">
    <name type="scientific">Agrocybe chaxingu</name>
    <dbReference type="NCBI Taxonomy" id="84603"/>
    <lineage>
        <taxon>Eukaryota</taxon>
        <taxon>Fungi</taxon>
        <taxon>Dikarya</taxon>
        <taxon>Basidiomycota</taxon>
        <taxon>Agaricomycotina</taxon>
        <taxon>Agaricomycetes</taxon>
        <taxon>Agaricomycetidae</taxon>
        <taxon>Agaricales</taxon>
        <taxon>Agaricineae</taxon>
        <taxon>Strophariaceae</taxon>
        <taxon>Agrocybe</taxon>
    </lineage>
</organism>
<sequence>MNTNQLAHERSEGEEETSLYDNGYNVRRPHFLKLRIWLGNILFKRSHGPRTWRIGPNCFLKAGKHVDMSEAHAMRFVAENTSIPVPKVLKAWSTDGITFIVMDFVGGHDLWYCWSTLSVQAKERVFAQLKQYIGELRSIKPPDRYNGAVCSVDGKPIRDIGRIGLAPCGPFSTQDELHTFLRGSYILESPLFSSGADGEAIGVSHSQTYATKFTHGDLAPRNVLVKKDGTITAIVDWDCGGWFPEYWEFTKAKWSLTPADWEARIPDITGEYPSQLAGERAIYRLFGTMIN</sequence>
<reference evidence="2" key="1">
    <citation type="submission" date="2022-07" db="EMBL/GenBank/DDBJ databases">
        <title>Genome Sequence of Agrocybe chaxingu.</title>
        <authorList>
            <person name="Buettner E."/>
        </authorList>
    </citation>
    <scope>NUCLEOTIDE SEQUENCE</scope>
    <source>
        <strain evidence="2">MP-N11</strain>
    </source>
</reference>
<dbReference type="InterPro" id="IPR002575">
    <property type="entry name" value="Aminoglycoside_PTrfase"/>
</dbReference>
<dbReference type="PROSITE" id="PS00109">
    <property type="entry name" value="PROTEIN_KINASE_TYR"/>
    <property type="match status" value="1"/>
</dbReference>
<dbReference type="InterPro" id="IPR008266">
    <property type="entry name" value="Tyr_kinase_AS"/>
</dbReference>
<protein>
    <recommendedName>
        <fullName evidence="1">Aminoglycoside phosphotransferase domain-containing protein</fullName>
    </recommendedName>
</protein>